<dbReference type="InterPro" id="IPR036116">
    <property type="entry name" value="FN3_sf"/>
</dbReference>
<dbReference type="InterPro" id="IPR036941">
    <property type="entry name" value="Rcpt_L-dom_sf"/>
</dbReference>
<dbReference type="GO" id="GO:0005524">
    <property type="term" value="F:ATP binding"/>
    <property type="evidence" value="ECO:0007669"/>
    <property type="project" value="UniProtKB-UniRule"/>
</dbReference>
<dbReference type="CDD" id="cd05061">
    <property type="entry name" value="PTKc_InsR"/>
    <property type="match status" value="1"/>
</dbReference>
<dbReference type="InterPro" id="IPR011009">
    <property type="entry name" value="Kinase-like_dom_sf"/>
</dbReference>
<evidence type="ECO:0000256" key="15">
    <source>
        <dbReference type="ARBA" id="ARBA00023157"/>
    </source>
</evidence>
<evidence type="ECO:0000256" key="12">
    <source>
        <dbReference type="ARBA" id="ARBA00022989"/>
    </source>
</evidence>
<evidence type="ECO:0000256" key="19">
    <source>
        <dbReference type="PIRSR" id="PIRSR000620-1"/>
    </source>
</evidence>
<dbReference type="InterPro" id="IPR000494">
    <property type="entry name" value="Rcpt_L-dom"/>
</dbReference>
<dbReference type="Gene3D" id="2.10.220.10">
    <property type="entry name" value="Hormone Receptor, Insulin-like Growth Factor Receptor 1, Chain A, domain 2"/>
    <property type="match status" value="1"/>
</dbReference>
<dbReference type="GO" id="GO:0051897">
    <property type="term" value="P:positive regulation of phosphatidylinositol 3-kinase/protein kinase B signal transduction"/>
    <property type="evidence" value="ECO:0007669"/>
    <property type="project" value="TreeGrafter"/>
</dbReference>
<evidence type="ECO:0000256" key="22">
    <source>
        <dbReference type="RuleBase" id="RU000312"/>
    </source>
</evidence>
<dbReference type="InterPro" id="IPR001245">
    <property type="entry name" value="Ser-Thr/Tyr_kinase_cat_dom"/>
</dbReference>
<evidence type="ECO:0000256" key="23">
    <source>
        <dbReference type="SAM" id="Phobius"/>
    </source>
</evidence>
<dbReference type="CDD" id="cd00063">
    <property type="entry name" value="FN3"/>
    <property type="match status" value="2"/>
</dbReference>
<feature type="chain" id="PRO_5043909575" description="Tyrosine-protein kinase receptor" evidence="24">
    <location>
        <begin position="31"/>
        <end position="1364"/>
    </location>
</feature>
<feature type="transmembrane region" description="Helical" evidence="23">
    <location>
        <begin position="940"/>
        <end position="965"/>
    </location>
</feature>
<dbReference type="FunFam" id="2.60.40.10:FF:000087">
    <property type="entry name" value="Tyrosine-protein kinase receptor"/>
    <property type="match status" value="1"/>
</dbReference>
<dbReference type="PIRSF" id="PIRSF000620">
    <property type="entry name" value="Insulin_receptor"/>
    <property type="match status" value="1"/>
</dbReference>
<reference evidence="27 28" key="1">
    <citation type="submission" date="2024-04" db="EMBL/GenBank/DDBJ databases">
        <authorList>
            <person name="Waldvogel A.-M."/>
            <person name="Schoenle A."/>
        </authorList>
    </citation>
    <scope>NUCLEOTIDE SEQUENCE [LARGE SCALE GENOMIC DNA]</scope>
</reference>
<dbReference type="InterPro" id="IPR003961">
    <property type="entry name" value="FN3_dom"/>
</dbReference>
<evidence type="ECO:0000256" key="21">
    <source>
        <dbReference type="PROSITE-ProRule" id="PRU10141"/>
    </source>
</evidence>
<dbReference type="EC" id="2.7.10.1" evidence="22"/>
<dbReference type="Gene3D" id="2.60.40.10">
    <property type="entry name" value="Immunoglobulins"/>
    <property type="match status" value="4"/>
</dbReference>
<gene>
    <name evidence="27" type="ORF">KC01_LOCUS22705</name>
</gene>
<dbReference type="InterPro" id="IPR002011">
    <property type="entry name" value="Tyr_kinase_rcpt_2_CS"/>
</dbReference>
<keyword evidence="9 20" id="KW-0547">Nucleotide-binding</keyword>
<dbReference type="Pfam" id="PF17870">
    <property type="entry name" value="Insulin_TMD"/>
    <property type="match status" value="1"/>
</dbReference>
<keyword evidence="8" id="KW-0677">Repeat</keyword>
<accession>A0AAV2L088</accession>
<dbReference type="Proteomes" id="UP001497482">
    <property type="component" value="Chromosome 2"/>
</dbReference>
<feature type="binding site" evidence="20 21">
    <location>
        <position position="1038"/>
    </location>
    <ligand>
        <name>ATP</name>
        <dbReference type="ChEBI" id="CHEBI:30616"/>
    </ligand>
</feature>
<evidence type="ECO:0000256" key="6">
    <source>
        <dbReference type="ARBA" id="ARBA00022692"/>
    </source>
</evidence>
<keyword evidence="7 24" id="KW-0732">Signal</keyword>
<evidence type="ECO:0000313" key="28">
    <source>
        <dbReference type="Proteomes" id="UP001497482"/>
    </source>
</evidence>
<evidence type="ECO:0000256" key="8">
    <source>
        <dbReference type="ARBA" id="ARBA00022737"/>
    </source>
</evidence>
<sequence length="1364" mass="153836">MGRWTPKLSTQIVCLILSTCIICQCGLINGEICQSKDIRNNVTNLQMLENCTIIEGYLQILLMFKTKTEDFRGLSYPKLRVVTEYVLLFRVYGLETLAQLFPNLTVIRGNKLFFNYALVVYEMLQMRELGLHSLMNITRGAVRIEKNDDLCYLATLDWSKILDSMEDNYIVANKNERECGDVCPGTAQGQTICPLNTINGHFRGRCWSQEHCQRICSDSCKHGACTSRGQCCHDQCLGGCSEPGNSSSCVACRNLQHGSTCVEKCPPGYYVFRGWRCITFSYCQELHNQCQQMKMNQDQASCSEYVIHNGACIPECPSGYTTKDAFTLTCSPCAGRCPKLCVGNKTIDSVTSAQALRGCTVLQGNMIIKIRGGNNIAAELEANLGQLEEITGHLTIRRAYALVSLSFFRKLTTIRGKHLEQGDFAFYALDNQNLRELWDWSKHNLTIVNGCAFFHFNSKLCMSEIRRMVDVTGVKNCNKKNEIAARTNGDQAACETKRLTFTSVKISFNKIVVKWEPFWPPDYRDLLGFMVLYKEAPFKNVTEFDGQDACGSNSWIIADVEPPRRGTEGKKQEDPGHLIRPLKPWTQYAIMVKTQLSASEEHPVHGAKSEILYVRTSASKPSVPLVYISSSNSSSQIILKWKPPTNPNGNITHYRVICRKQPEDSDLYKFDYCLQGMKLPSRTPTHLDIDDKQVWNNTEEPNVGKCCTCPKTDLQLKKEQEEIEFGKAFENYLHNEIFEIRPARRRRSLGVANATHSPFIQSTFTYDSTTLTPEAKEKEGSKVELNVFSKESTVISNLQHFTSYKIEVMACNHPTDPDRCSMPTYVSARTMPEEKADDIPGPVTHEVMHGETHSVLIKWSAPVSPNGLIILYEVFYKRESDTEIHTACVSRPAYIKMLGTKLSLVHPGNYSVRIRATSLAGNGSFTEATYFVMPNKDPDVVWLVIGPVICVILLLIVGTGVFVVLKKRQTEGPTGPLIASSNPEYISAIDVYVPDEWEVPREKINVLRELGQGSFGMVYEGIAKDIVKGEPEMHVAVKTVNESASLRERIEFLNEASVMKAFSCHHVVRLLGVVSKGQPTLVVMELMTHGDLKSYLRGLRPDSENNPTGRSPPTLKEMIQMAAEIADGMAYLNAKKFVHRDLAARNCMVAEDFTVKIGDFGMTRDIYETDYYRKGGKGLLPVRWMAPESLKDGVFTAHSDCWSFGVVLWEITTLAEQPYQGLSNEQVLKFVMDGGYLDRPDNCPERMHNLMQMCWQYNPKMRPMFHEIIDMLREDLHPSFQDLSFFYSEENKVPETDDFDLDLDNMESIPLDPSSYSQREESLGRDCGPSVGLRGNYEEHVPYTHMNGGKKNGRILLLPRSSPS</sequence>
<feature type="active site" description="Proton donor/acceptor" evidence="19">
    <location>
        <position position="1141"/>
    </location>
</feature>
<dbReference type="InterPro" id="IPR016246">
    <property type="entry name" value="Tyr_kinase_insulin-like_rcpt"/>
</dbReference>
<feature type="domain" description="Protein kinase" evidence="25">
    <location>
        <begin position="1004"/>
        <end position="1280"/>
    </location>
</feature>
<keyword evidence="6 22" id="KW-0812">Transmembrane</keyword>
<evidence type="ECO:0000256" key="1">
    <source>
        <dbReference type="ARBA" id="ARBA00004251"/>
    </source>
</evidence>
<dbReference type="FunFam" id="1.10.510.10:FF:000050">
    <property type="entry name" value="Tyrosine-protein kinase receptor"/>
    <property type="match status" value="1"/>
</dbReference>
<evidence type="ECO:0000256" key="7">
    <source>
        <dbReference type="ARBA" id="ARBA00022729"/>
    </source>
</evidence>
<evidence type="ECO:0000256" key="5">
    <source>
        <dbReference type="ARBA" id="ARBA00022685"/>
    </source>
</evidence>
<dbReference type="PROSITE" id="PS50011">
    <property type="entry name" value="PROTEIN_KINASE_DOM"/>
    <property type="match status" value="1"/>
</dbReference>
<dbReference type="GO" id="GO:0005009">
    <property type="term" value="F:insulin receptor activity"/>
    <property type="evidence" value="ECO:0007669"/>
    <property type="project" value="TreeGrafter"/>
</dbReference>
<dbReference type="InterPro" id="IPR008266">
    <property type="entry name" value="Tyr_kinase_AS"/>
</dbReference>
<evidence type="ECO:0000256" key="11">
    <source>
        <dbReference type="ARBA" id="ARBA00022840"/>
    </source>
</evidence>
<organism evidence="27 28">
    <name type="scientific">Knipowitschia caucasica</name>
    <name type="common">Caucasian dwarf goby</name>
    <name type="synonym">Pomatoschistus caucasicus</name>
    <dbReference type="NCBI Taxonomy" id="637954"/>
    <lineage>
        <taxon>Eukaryota</taxon>
        <taxon>Metazoa</taxon>
        <taxon>Chordata</taxon>
        <taxon>Craniata</taxon>
        <taxon>Vertebrata</taxon>
        <taxon>Euteleostomi</taxon>
        <taxon>Actinopterygii</taxon>
        <taxon>Neopterygii</taxon>
        <taxon>Teleostei</taxon>
        <taxon>Neoteleostei</taxon>
        <taxon>Acanthomorphata</taxon>
        <taxon>Gobiaria</taxon>
        <taxon>Gobiiformes</taxon>
        <taxon>Gobioidei</taxon>
        <taxon>Gobiidae</taxon>
        <taxon>Gobiinae</taxon>
        <taxon>Knipowitschia</taxon>
    </lineage>
</organism>
<dbReference type="PANTHER" id="PTHR24416">
    <property type="entry name" value="TYROSINE-PROTEIN KINASE RECEPTOR"/>
    <property type="match status" value="1"/>
</dbReference>
<keyword evidence="17" id="KW-0325">Glycoprotein</keyword>
<dbReference type="InterPro" id="IPR006212">
    <property type="entry name" value="Furin_repeat"/>
</dbReference>
<keyword evidence="12 23" id="KW-1133">Transmembrane helix</keyword>
<evidence type="ECO:0000313" key="27">
    <source>
        <dbReference type="EMBL" id="CAL1593640.1"/>
    </source>
</evidence>
<comment type="subcellular location">
    <subcellularLocation>
        <location evidence="1">Cell membrane</location>
        <topology evidence="1">Single-pass type I membrane protein</topology>
    </subcellularLocation>
</comment>
<dbReference type="InterPro" id="IPR020635">
    <property type="entry name" value="Tyr_kinase_cat_dom"/>
</dbReference>
<dbReference type="GO" id="GO:0005899">
    <property type="term" value="C:insulin receptor complex"/>
    <property type="evidence" value="ECO:0007669"/>
    <property type="project" value="TreeGrafter"/>
</dbReference>
<dbReference type="PRINTS" id="PR00109">
    <property type="entry name" value="TYRKINASE"/>
</dbReference>
<feature type="signal peptide" evidence="24">
    <location>
        <begin position="1"/>
        <end position="30"/>
    </location>
</feature>
<keyword evidence="4" id="KW-0808">Transferase</keyword>
<evidence type="ECO:0000256" key="18">
    <source>
        <dbReference type="ARBA" id="ARBA00051243"/>
    </source>
</evidence>
<dbReference type="InterPro" id="IPR017441">
    <property type="entry name" value="Protein_kinase_ATP_BS"/>
</dbReference>
<dbReference type="FunFam" id="2.60.40.10:FF:000108">
    <property type="entry name" value="Tyrosine-protein kinase receptor"/>
    <property type="match status" value="1"/>
</dbReference>
<dbReference type="GO" id="GO:0030424">
    <property type="term" value="C:axon"/>
    <property type="evidence" value="ECO:0007669"/>
    <property type="project" value="TreeGrafter"/>
</dbReference>
<dbReference type="GO" id="GO:0042593">
    <property type="term" value="P:glucose homeostasis"/>
    <property type="evidence" value="ECO:0007669"/>
    <property type="project" value="TreeGrafter"/>
</dbReference>
<dbReference type="InterPro" id="IPR006211">
    <property type="entry name" value="Furin-like_Cys-rich_dom"/>
</dbReference>
<dbReference type="SUPFAM" id="SSF52058">
    <property type="entry name" value="L domain-like"/>
    <property type="match status" value="2"/>
</dbReference>
<keyword evidence="15" id="KW-1015">Disulfide bond</keyword>
<dbReference type="GO" id="GO:0043410">
    <property type="term" value="P:positive regulation of MAPK cascade"/>
    <property type="evidence" value="ECO:0007669"/>
    <property type="project" value="TreeGrafter"/>
</dbReference>
<feature type="domain" description="Fibronectin type-III" evidence="26">
    <location>
        <begin position="839"/>
        <end position="936"/>
    </location>
</feature>
<evidence type="ECO:0000256" key="16">
    <source>
        <dbReference type="ARBA" id="ARBA00023170"/>
    </source>
</evidence>
<evidence type="ECO:0000256" key="9">
    <source>
        <dbReference type="ARBA" id="ARBA00022741"/>
    </source>
</evidence>
<dbReference type="InterPro" id="IPR040969">
    <property type="entry name" value="Insulin_TMD"/>
</dbReference>
<dbReference type="InterPro" id="IPR050122">
    <property type="entry name" value="RTK"/>
</dbReference>
<dbReference type="GO" id="GO:0043560">
    <property type="term" value="F:insulin receptor substrate binding"/>
    <property type="evidence" value="ECO:0007669"/>
    <property type="project" value="InterPro"/>
</dbReference>
<evidence type="ECO:0000256" key="24">
    <source>
        <dbReference type="SAM" id="SignalP"/>
    </source>
</evidence>
<dbReference type="SUPFAM" id="SSF57184">
    <property type="entry name" value="Growth factor receptor domain"/>
    <property type="match status" value="1"/>
</dbReference>
<keyword evidence="28" id="KW-1185">Reference proteome</keyword>
<dbReference type="Gene3D" id="3.30.200.20">
    <property type="entry name" value="Phosphorylase Kinase, domain 1"/>
    <property type="match status" value="1"/>
</dbReference>
<dbReference type="InterPro" id="IPR000719">
    <property type="entry name" value="Prot_kinase_dom"/>
</dbReference>
<protein>
    <recommendedName>
        <fullName evidence="22">Tyrosine-protein kinase receptor</fullName>
        <ecNumber evidence="22">2.7.10.1</ecNumber>
    </recommendedName>
</protein>
<dbReference type="SMART" id="SM00261">
    <property type="entry name" value="FU"/>
    <property type="match status" value="2"/>
</dbReference>
<dbReference type="InterPro" id="IPR009030">
    <property type="entry name" value="Growth_fac_rcpt_cys_sf"/>
</dbReference>
<dbReference type="FunFam" id="3.80.20.20:FF:000002">
    <property type="entry name" value="Tyrosine-protein kinase receptor"/>
    <property type="match status" value="1"/>
</dbReference>
<keyword evidence="13 23" id="KW-0472">Membrane</keyword>
<dbReference type="FunFam" id="2.10.220.10:FF:000005">
    <property type="entry name" value="Tyrosine-protein kinase receptor"/>
    <property type="match status" value="1"/>
</dbReference>
<comment type="catalytic activity">
    <reaction evidence="18 22">
        <text>L-tyrosyl-[protein] + ATP = O-phospho-L-tyrosyl-[protein] + ADP + H(+)</text>
        <dbReference type="Rhea" id="RHEA:10596"/>
        <dbReference type="Rhea" id="RHEA-COMP:10136"/>
        <dbReference type="Rhea" id="RHEA-COMP:20101"/>
        <dbReference type="ChEBI" id="CHEBI:15378"/>
        <dbReference type="ChEBI" id="CHEBI:30616"/>
        <dbReference type="ChEBI" id="CHEBI:46858"/>
        <dbReference type="ChEBI" id="CHEBI:61978"/>
        <dbReference type="ChEBI" id="CHEBI:456216"/>
        <dbReference type="EC" id="2.7.10.1"/>
    </reaction>
</comment>
<proteinExistence type="inferred from homology"/>
<dbReference type="Pfam" id="PF01030">
    <property type="entry name" value="Recep_L_domain"/>
    <property type="match status" value="2"/>
</dbReference>
<keyword evidence="3 22" id="KW-0597">Phosphoprotein</keyword>
<feature type="binding site" evidence="20">
    <location>
        <begin position="1145"/>
        <end position="1146"/>
    </location>
    <ligand>
        <name>ATP</name>
        <dbReference type="ChEBI" id="CHEBI:30616"/>
    </ligand>
</feature>
<evidence type="ECO:0000259" key="26">
    <source>
        <dbReference type="PROSITE" id="PS50853"/>
    </source>
</evidence>
<dbReference type="CDD" id="cd00064">
    <property type="entry name" value="FU"/>
    <property type="match status" value="1"/>
</dbReference>
<evidence type="ECO:0000256" key="3">
    <source>
        <dbReference type="ARBA" id="ARBA00022553"/>
    </source>
</evidence>
<keyword evidence="14" id="KW-0829">Tyrosine-protein kinase</keyword>
<dbReference type="FunFam" id="3.80.20.20:FF:000001">
    <property type="entry name" value="Tyrosine-protein kinase receptor"/>
    <property type="match status" value="1"/>
</dbReference>
<dbReference type="SMART" id="SM00219">
    <property type="entry name" value="TyrKc"/>
    <property type="match status" value="1"/>
</dbReference>
<keyword evidence="11 20" id="KW-0067">ATP-binding</keyword>
<dbReference type="Gene3D" id="3.80.20.20">
    <property type="entry name" value="Receptor L-domain"/>
    <property type="match status" value="2"/>
</dbReference>
<dbReference type="SUPFAM" id="SSF49265">
    <property type="entry name" value="Fibronectin type III"/>
    <property type="match status" value="3"/>
</dbReference>
<evidence type="ECO:0000259" key="25">
    <source>
        <dbReference type="PROSITE" id="PS50011"/>
    </source>
</evidence>
<feature type="binding site" evidence="20">
    <location>
        <position position="1159"/>
    </location>
    <ligand>
        <name>ATP</name>
        <dbReference type="ChEBI" id="CHEBI:30616"/>
    </ligand>
</feature>
<feature type="domain" description="Fibronectin type-III" evidence="26">
    <location>
        <begin position="621"/>
        <end position="722"/>
    </location>
</feature>
<evidence type="ECO:0000256" key="2">
    <source>
        <dbReference type="ARBA" id="ARBA00022475"/>
    </source>
</evidence>
<dbReference type="GO" id="GO:0043548">
    <property type="term" value="F:phosphatidylinositol 3-kinase binding"/>
    <property type="evidence" value="ECO:0007669"/>
    <property type="project" value="InterPro"/>
</dbReference>
<dbReference type="PANTHER" id="PTHR24416:SF535">
    <property type="entry name" value="INSULIN RECEPTOR"/>
    <property type="match status" value="1"/>
</dbReference>
<evidence type="ECO:0000256" key="20">
    <source>
        <dbReference type="PIRSR" id="PIRSR000620-2"/>
    </source>
</evidence>
<feature type="binding site" evidence="20">
    <location>
        <position position="1014"/>
    </location>
    <ligand>
        <name>ATP</name>
        <dbReference type="ChEBI" id="CHEBI:30616"/>
    </ligand>
</feature>
<dbReference type="SUPFAM" id="SSF56112">
    <property type="entry name" value="Protein kinase-like (PK-like)"/>
    <property type="match status" value="1"/>
</dbReference>
<evidence type="ECO:0000256" key="17">
    <source>
        <dbReference type="ARBA" id="ARBA00023180"/>
    </source>
</evidence>
<dbReference type="PROSITE" id="PS50853">
    <property type="entry name" value="FN3"/>
    <property type="match status" value="2"/>
</dbReference>
<keyword evidence="5" id="KW-0165">Cleavage on pair of basic residues</keyword>
<dbReference type="PROSITE" id="PS00239">
    <property type="entry name" value="RECEPTOR_TYR_KIN_II"/>
    <property type="match status" value="1"/>
</dbReference>
<keyword evidence="16 22" id="KW-0675">Receptor</keyword>
<dbReference type="Pfam" id="PF00757">
    <property type="entry name" value="Furin-like"/>
    <property type="match status" value="1"/>
</dbReference>
<evidence type="ECO:0000256" key="4">
    <source>
        <dbReference type="ARBA" id="ARBA00022679"/>
    </source>
</evidence>
<evidence type="ECO:0000256" key="10">
    <source>
        <dbReference type="ARBA" id="ARBA00022777"/>
    </source>
</evidence>
<name>A0AAV2L088_KNICA</name>
<dbReference type="Pfam" id="PF07714">
    <property type="entry name" value="PK_Tyr_Ser-Thr"/>
    <property type="match status" value="1"/>
</dbReference>
<evidence type="ECO:0000256" key="13">
    <source>
        <dbReference type="ARBA" id="ARBA00023136"/>
    </source>
</evidence>
<dbReference type="PROSITE" id="PS00109">
    <property type="entry name" value="PROTEIN_KINASE_TYR"/>
    <property type="match status" value="1"/>
</dbReference>
<dbReference type="Gene3D" id="1.10.510.10">
    <property type="entry name" value="Transferase(Phosphotransferase) domain 1"/>
    <property type="match status" value="1"/>
</dbReference>
<dbReference type="FunFam" id="3.30.200.20:FF:000026">
    <property type="entry name" value="Tyrosine-protein kinase receptor"/>
    <property type="match status" value="1"/>
</dbReference>
<keyword evidence="2" id="KW-1003">Cell membrane</keyword>
<dbReference type="EMBL" id="OZ035824">
    <property type="protein sequence ID" value="CAL1593640.1"/>
    <property type="molecule type" value="Genomic_DNA"/>
</dbReference>
<dbReference type="SMART" id="SM00060">
    <property type="entry name" value="FN3"/>
    <property type="match status" value="3"/>
</dbReference>
<comment type="similarity">
    <text evidence="22">Belongs to the protein kinase superfamily. Tyr protein kinase family. Insulin receptor subfamily.</text>
</comment>
<evidence type="ECO:0000256" key="14">
    <source>
        <dbReference type="ARBA" id="ARBA00023137"/>
    </source>
</evidence>
<keyword evidence="10" id="KW-0418">Kinase</keyword>
<dbReference type="InterPro" id="IPR013783">
    <property type="entry name" value="Ig-like_fold"/>
</dbReference>
<dbReference type="PROSITE" id="PS00107">
    <property type="entry name" value="PROTEIN_KINASE_ATP"/>
    <property type="match status" value="1"/>
</dbReference>
<feature type="binding site" evidence="20">
    <location>
        <begin position="1085"/>
        <end position="1091"/>
    </location>
    <ligand>
        <name>ATP</name>
        <dbReference type="ChEBI" id="CHEBI:30616"/>
    </ligand>
</feature>